<dbReference type="WBParaSite" id="Minc3s00216g07760">
    <property type="protein sequence ID" value="Minc3s00216g07760"/>
    <property type="gene ID" value="Minc3s00216g07760"/>
</dbReference>
<proteinExistence type="predicted"/>
<dbReference type="AlphaFoldDB" id="A0A914L100"/>
<sequence length="103" mass="12072">MIFYKFFFVKTHTSGDQEYFNDALYAGVPLILIPFTFEEKFNAKVAEYMGVGINFDHTKFLSEFTFAVAKLMRLVLVNRNSPLCERIRITHFILFARLIPLHT</sequence>
<evidence type="ECO:0000313" key="2">
    <source>
        <dbReference type="WBParaSite" id="Minc3s00216g07760"/>
    </source>
</evidence>
<evidence type="ECO:0000313" key="1">
    <source>
        <dbReference type="Proteomes" id="UP000887563"/>
    </source>
</evidence>
<reference evidence="2" key="1">
    <citation type="submission" date="2022-11" db="UniProtKB">
        <authorList>
            <consortium name="WormBaseParasite"/>
        </authorList>
    </citation>
    <scope>IDENTIFICATION</scope>
</reference>
<protein>
    <submittedName>
        <fullName evidence="2">Glucuronosyltransferase</fullName>
    </submittedName>
</protein>
<dbReference type="Proteomes" id="UP000887563">
    <property type="component" value="Unplaced"/>
</dbReference>
<organism evidence="1 2">
    <name type="scientific">Meloidogyne incognita</name>
    <name type="common">Southern root-knot nematode worm</name>
    <name type="synonym">Oxyuris incognita</name>
    <dbReference type="NCBI Taxonomy" id="6306"/>
    <lineage>
        <taxon>Eukaryota</taxon>
        <taxon>Metazoa</taxon>
        <taxon>Ecdysozoa</taxon>
        <taxon>Nematoda</taxon>
        <taxon>Chromadorea</taxon>
        <taxon>Rhabditida</taxon>
        <taxon>Tylenchina</taxon>
        <taxon>Tylenchomorpha</taxon>
        <taxon>Tylenchoidea</taxon>
        <taxon>Meloidogynidae</taxon>
        <taxon>Meloidogyninae</taxon>
        <taxon>Meloidogyne</taxon>
        <taxon>Meloidogyne incognita group</taxon>
    </lineage>
</organism>
<accession>A0A914L100</accession>
<dbReference type="Gene3D" id="3.40.50.2000">
    <property type="entry name" value="Glycogen Phosphorylase B"/>
    <property type="match status" value="1"/>
</dbReference>
<dbReference type="SUPFAM" id="SSF53756">
    <property type="entry name" value="UDP-Glycosyltransferase/glycogen phosphorylase"/>
    <property type="match status" value="1"/>
</dbReference>
<keyword evidence="1" id="KW-1185">Reference proteome</keyword>
<name>A0A914L100_MELIC</name>